<evidence type="ECO:0000313" key="2">
    <source>
        <dbReference type="Proteomes" id="UP001597497"/>
    </source>
</evidence>
<evidence type="ECO:0000313" key="1">
    <source>
        <dbReference type="EMBL" id="MFD2671178.1"/>
    </source>
</evidence>
<sequence>MRSEADMYRLMLGVASQDERIRAVYMNGSPTDALAPRDHFQ</sequence>
<dbReference type="Pfam" id="PF04439">
    <property type="entry name" value="Adenyl_transf"/>
    <property type="match status" value="1"/>
</dbReference>
<proteinExistence type="predicted"/>
<name>A0ABW5R855_9BACL</name>
<comment type="caution">
    <text evidence="1">The sequence shown here is derived from an EMBL/GenBank/DDBJ whole genome shotgun (WGS) entry which is preliminary data.</text>
</comment>
<organism evidence="1 2">
    <name type="scientific">Marinicrinis sediminis</name>
    <dbReference type="NCBI Taxonomy" id="1652465"/>
    <lineage>
        <taxon>Bacteria</taxon>
        <taxon>Bacillati</taxon>
        <taxon>Bacillota</taxon>
        <taxon>Bacilli</taxon>
        <taxon>Bacillales</taxon>
        <taxon>Paenibacillaceae</taxon>
    </lineage>
</organism>
<dbReference type="SUPFAM" id="SSF81301">
    <property type="entry name" value="Nucleotidyltransferase"/>
    <property type="match status" value="1"/>
</dbReference>
<reference evidence="2" key="1">
    <citation type="journal article" date="2019" name="Int. J. Syst. Evol. Microbiol.">
        <title>The Global Catalogue of Microorganisms (GCM) 10K type strain sequencing project: providing services to taxonomists for standard genome sequencing and annotation.</title>
        <authorList>
            <consortium name="The Broad Institute Genomics Platform"/>
            <consortium name="The Broad Institute Genome Sequencing Center for Infectious Disease"/>
            <person name="Wu L."/>
            <person name="Ma J."/>
        </authorList>
    </citation>
    <scope>NUCLEOTIDE SEQUENCE [LARGE SCALE GENOMIC DNA]</scope>
    <source>
        <strain evidence="2">KCTC 33676</strain>
    </source>
</reference>
<dbReference type="InterPro" id="IPR043519">
    <property type="entry name" value="NT_sf"/>
</dbReference>
<protein>
    <submittedName>
        <fullName evidence="1">Aminoglycoside 6-adenylyltransferase</fullName>
    </submittedName>
</protein>
<gene>
    <name evidence="1" type="ORF">ACFSUC_06125</name>
</gene>
<dbReference type="EMBL" id="JBHUMM010000010">
    <property type="protein sequence ID" value="MFD2671178.1"/>
    <property type="molecule type" value="Genomic_DNA"/>
</dbReference>
<dbReference type="Proteomes" id="UP001597497">
    <property type="component" value="Unassembled WGS sequence"/>
</dbReference>
<dbReference type="Gene3D" id="3.30.460.10">
    <property type="entry name" value="Beta Polymerase, domain 2"/>
    <property type="match status" value="1"/>
</dbReference>
<accession>A0ABW5R855</accession>
<keyword evidence="2" id="KW-1185">Reference proteome</keyword>
<dbReference type="InterPro" id="IPR007530">
    <property type="entry name" value="Aminoglycoside_adenylylTfrase"/>
</dbReference>
<dbReference type="RefSeq" id="WP_379928614.1">
    <property type="nucleotide sequence ID" value="NZ_JBHUMM010000010.1"/>
</dbReference>